<proteinExistence type="predicted"/>
<organism evidence="5 6">
    <name type="scientific">Candidatus Staskawiczbacteria bacterium RIFCSPHIGHO2_01_FULL_39_25</name>
    <dbReference type="NCBI Taxonomy" id="1802202"/>
    <lineage>
        <taxon>Bacteria</taxon>
        <taxon>Candidatus Staskawicziibacteriota</taxon>
    </lineage>
</organism>
<dbReference type="GO" id="GO:0003677">
    <property type="term" value="F:DNA binding"/>
    <property type="evidence" value="ECO:0007669"/>
    <property type="project" value="UniProtKB-KW"/>
</dbReference>
<dbReference type="InterPro" id="IPR001845">
    <property type="entry name" value="HTH_ArsR_DNA-bd_dom"/>
</dbReference>
<keyword evidence="3" id="KW-0804">Transcription</keyword>
<dbReference type="STRING" id="1802202.A2730_02750"/>
<sequence length="88" mass="10305">MSIEREKLVKIFKALGNERRFLIIKHLSGKKELTVNQISELIHLSFKSVSKHLLILKNAGLVDYKASNLNKIYFLRKKDAAKEFVRFF</sequence>
<dbReference type="PANTHER" id="PTHR33154:SF35">
    <property type="entry name" value="TRANSCRIPTIONAL REGULATOR, ARSR FAMILY"/>
    <property type="match status" value="1"/>
</dbReference>
<evidence type="ECO:0000313" key="6">
    <source>
        <dbReference type="Proteomes" id="UP000176855"/>
    </source>
</evidence>
<dbReference type="NCBIfam" id="NF033788">
    <property type="entry name" value="HTH_metalloreg"/>
    <property type="match status" value="1"/>
</dbReference>
<evidence type="ECO:0000256" key="2">
    <source>
        <dbReference type="ARBA" id="ARBA00023125"/>
    </source>
</evidence>
<evidence type="ECO:0000256" key="3">
    <source>
        <dbReference type="ARBA" id="ARBA00023163"/>
    </source>
</evidence>
<comment type="caution">
    <text evidence="5">The sequence shown here is derived from an EMBL/GenBank/DDBJ whole genome shotgun (WGS) entry which is preliminary data.</text>
</comment>
<keyword evidence="2" id="KW-0238">DNA-binding</keyword>
<dbReference type="CDD" id="cd00090">
    <property type="entry name" value="HTH_ARSR"/>
    <property type="match status" value="1"/>
</dbReference>
<gene>
    <name evidence="5" type="ORF">A2730_02750</name>
</gene>
<reference evidence="5 6" key="1">
    <citation type="journal article" date="2016" name="Nat. Commun.">
        <title>Thousands of microbial genomes shed light on interconnected biogeochemical processes in an aquifer system.</title>
        <authorList>
            <person name="Anantharaman K."/>
            <person name="Brown C.T."/>
            <person name="Hug L.A."/>
            <person name="Sharon I."/>
            <person name="Castelle C.J."/>
            <person name="Probst A.J."/>
            <person name="Thomas B.C."/>
            <person name="Singh A."/>
            <person name="Wilkins M.J."/>
            <person name="Karaoz U."/>
            <person name="Brodie E.L."/>
            <person name="Williams K.H."/>
            <person name="Hubbard S.S."/>
            <person name="Banfield J.F."/>
        </authorList>
    </citation>
    <scope>NUCLEOTIDE SEQUENCE [LARGE SCALE GENOMIC DNA]</scope>
</reference>
<dbReference type="SMART" id="SM00418">
    <property type="entry name" value="HTH_ARSR"/>
    <property type="match status" value="1"/>
</dbReference>
<dbReference type="PANTHER" id="PTHR33154">
    <property type="entry name" value="TRANSCRIPTIONAL REGULATOR, ARSR FAMILY"/>
    <property type="match status" value="1"/>
</dbReference>
<evidence type="ECO:0000259" key="4">
    <source>
        <dbReference type="PROSITE" id="PS50987"/>
    </source>
</evidence>
<dbReference type="SUPFAM" id="SSF46785">
    <property type="entry name" value="Winged helix' DNA-binding domain"/>
    <property type="match status" value="1"/>
</dbReference>
<keyword evidence="1" id="KW-0805">Transcription regulation</keyword>
<accession>A0A1G2HQB9</accession>
<dbReference type="GO" id="GO:0003700">
    <property type="term" value="F:DNA-binding transcription factor activity"/>
    <property type="evidence" value="ECO:0007669"/>
    <property type="project" value="InterPro"/>
</dbReference>
<dbReference type="Proteomes" id="UP000176855">
    <property type="component" value="Unassembled WGS sequence"/>
</dbReference>
<dbReference type="InterPro" id="IPR036388">
    <property type="entry name" value="WH-like_DNA-bd_sf"/>
</dbReference>
<dbReference type="InterPro" id="IPR051081">
    <property type="entry name" value="HTH_MetalResp_TranReg"/>
</dbReference>
<protein>
    <recommendedName>
        <fullName evidence="4">HTH arsR-type domain-containing protein</fullName>
    </recommendedName>
</protein>
<name>A0A1G2HQB9_9BACT</name>
<dbReference type="InterPro" id="IPR036390">
    <property type="entry name" value="WH_DNA-bd_sf"/>
</dbReference>
<evidence type="ECO:0000313" key="5">
    <source>
        <dbReference type="EMBL" id="OGZ64589.1"/>
    </source>
</evidence>
<dbReference type="Pfam" id="PF01022">
    <property type="entry name" value="HTH_5"/>
    <property type="match status" value="1"/>
</dbReference>
<dbReference type="PRINTS" id="PR00778">
    <property type="entry name" value="HTHARSR"/>
</dbReference>
<dbReference type="Gene3D" id="1.10.10.10">
    <property type="entry name" value="Winged helix-like DNA-binding domain superfamily/Winged helix DNA-binding domain"/>
    <property type="match status" value="1"/>
</dbReference>
<dbReference type="AlphaFoldDB" id="A0A1G2HQB9"/>
<dbReference type="EMBL" id="MHOO01000004">
    <property type="protein sequence ID" value="OGZ64589.1"/>
    <property type="molecule type" value="Genomic_DNA"/>
</dbReference>
<evidence type="ECO:0000256" key="1">
    <source>
        <dbReference type="ARBA" id="ARBA00023015"/>
    </source>
</evidence>
<dbReference type="InterPro" id="IPR011991">
    <property type="entry name" value="ArsR-like_HTH"/>
</dbReference>
<dbReference type="PROSITE" id="PS50987">
    <property type="entry name" value="HTH_ARSR_2"/>
    <property type="match status" value="1"/>
</dbReference>
<feature type="domain" description="HTH arsR-type" evidence="4">
    <location>
        <begin position="1"/>
        <end position="88"/>
    </location>
</feature>